<reference evidence="2" key="1">
    <citation type="submission" date="2015-07" db="EMBL/GenBank/DDBJ databases">
        <authorList>
            <consortium name="Consortium for Microbial Forensics and Genomics (microFORGE)"/>
            <person name="Knight B.M."/>
            <person name="Roberts D.P."/>
            <person name="Lin D."/>
            <person name="Hari K."/>
            <person name="Fletcher J."/>
            <person name="Melcher U."/>
            <person name="Blagden T."/>
            <person name="Winegar R.A."/>
        </authorList>
    </citation>
    <scope>NUCLEOTIDE SEQUENCE [LARGE SCALE GENOMIC DNA]</scope>
    <source>
        <strain evidence="2">NRRL B-1447</strain>
    </source>
</reference>
<organism evidence="1 2">
    <name type="scientific">Streptomyces virginiae</name>
    <name type="common">Streptomyces cinnamonensis</name>
    <dbReference type="NCBI Taxonomy" id="1961"/>
    <lineage>
        <taxon>Bacteria</taxon>
        <taxon>Bacillati</taxon>
        <taxon>Actinomycetota</taxon>
        <taxon>Actinomycetes</taxon>
        <taxon>Kitasatosporales</taxon>
        <taxon>Streptomycetaceae</taxon>
        <taxon>Streptomyces</taxon>
    </lineage>
</organism>
<dbReference type="PROSITE" id="PS51257">
    <property type="entry name" value="PROKAR_LIPOPROTEIN"/>
    <property type="match status" value="1"/>
</dbReference>
<protein>
    <submittedName>
        <fullName evidence="1">Uncharacterized protein</fullName>
    </submittedName>
</protein>
<accession>A0A0L8MW73</accession>
<dbReference type="OrthoDB" id="4291176at2"/>
<proteinExistence type="predicted"/>
<gene>
    <name evidence="1" type="ORF">ADK75_13500</name>
</gene>
<dbReference type="EMBL" id="LGUV01000133">
    <property type="protein sequence ID" value="KOG54646.1"/>
    <property type="molecule type" value="Genomic_DNA"/>
</dbReference>
<dbReference type="Proteomes" id="UP000037084">
    <property type="component" value="Unassembled WGS sequence"/>
</dbReference>
<comment type="caution">
    <text evidence="1">The sequence shown here is derived from an EMBL/GenBank/DDBJ whole genome shotgun (WGS) entry which is preliminary data.</text>
</comment>
<dbReference type="RefSeq" id="WP_053170810.1">
    <property type="nucleotide sequence ID" value="NZ_LGUV01000133.1"/>
</dbReference>
<evidence type="ECO:0000313" key="1">
    <source>
        <dbReference type="EMBL" id="KOG54646.1"/>
    </source>
</evidence>
<dbReference type="PATRIC" id="fig|1961.12.peg.3129"/>
<dbReference type="AlphaFoldDB" id="A0A0L8MW73"/>
<sequence length="205" mass="22456">MKSWVSVICDCTRRKDVPAGNLLNGITIWCGCYHRERASEASTVHGHAKGYRRTLLLQAWRGTMVGQRHRPAGHRPASPPPFIVAIPTMLDSGMVRRKKEKKKRPAWGIAKGIVLLATPEGWRFMIQPVEGQMLCGRLDIPINTDPQDARAAAAVMVVELARDVHDADVEVTWDPPPAPWSWTAQVTLATGNEPPSPATGGQTAS</sequence>
<name>A0A0L8MW73_STRVG</name>
<evidence type="ECO:0000313" key="2">
    <source>
        <dbReference type="Proteomes" id="UP000037084"/>
    </source>
</evidence>